<reference evidence="2" key="1">
    <citation type="submission" date="2013-10" db="EMBL/GenBank/DDBJ databases">
        <title>Genome sequencing of Onchocerca volvulus.</title>
        <authorList>
            <person name="Cotton J."/>
            <person name="Tsai J."/>
            <person name="Stanley E."/>
            <person name="Tracey A."/>
            <person name="Holroyd N."/>
            <person name="Lustigman S."/>
            <person name="Berriman M."/>
        </authorList>
    </citation>
    <scope>NUCLEOTIDE SEQUENCE</scope>
</reference>
<protein>
    <submittedName>
        <fullName evidence="1">Uncharacterized protein</fullName>
    </submittedName>
</protein>
<dbReference type="AlphaFoldDB" id="A0A8R1Y047"/>
<proteinExistence type="predicted"/>
<keyword evidence="2" id="KW-1185">Reference proteome</keyword>
<dbReference type="Proteomes" id="UP000024404">
    <property type="component" value="Unassembled WGS sequence"/>
</dbReference>
<dbReference type="EnsemblMetazoa" id="OVOC3857.1">
    <property type="protein sequence ID" value="OVOC3857.1"/>
    <property type="gene ID" value="WBGene00240666"/>
</dbReference>
<sequence length="126" mass="14021">MDVKGGEVPQSLVTLSMEAFHIIHIYYLVKSLKLHELYEIGKSLQVERQRVHVLCDAYICVVLRRQGIARALCCLSDAGVIAAVMSACSSGSSNLATCFCHRFALDGSAALWDGWDCMQEYSYRVE</sequence>
<reference evidence="1" key="2">
    <citation type="submission" date="2022-06" db="UniProtKB">
        <authorList>
            <consortium name="EnsemblMetazoa"/>
        </authorList>
    </citation>
    <scope>IDENTIFICATION</scope>
</reference>
<organism evidence="1 2">
    <name type="scientific">Onchocerca volvulus</name>
    <dbReference type="NCBI Taxonomy" id="6282"/>
    <lineage>
        <taxon>Eukaryota</taxon>
        <taxon>Metazoa</taxon>
        <taxon>Ecdysozoa</taxon>
        <taxon>Nematoda</taxon>
        <taxon>Chromadorea</taxon>
        <taxon>Rhabditida</taxon>
        <taxon>Spirurina</taxon>
        <taxon>Spiruromorpha</taxon>
        <taxon>Filarioidea</taxon>
        <taxon>Onchocercidae</taxon>
        <taxon>Onchocerca</taxon>
    </lineage>
</organism>
<evidence type="ECO:0000313" key="2">
    <source>
        <dbReference type="Proteomes" id="UP000024404"/>
    </source>
</evidence>
<accession>A0A8R1Y047</accession>
<evidence type="ECO:0000313" key="1">
    <source>
        <dbReference type="EnsemblMetazoa" id="OVOC3857.1"/>
    </source>
</evidence>
<dbReference type="EMBL" id="CMVM020000122">
    <property type="status" value="NOT_ANNOTATED_CDS"/>
    <property type="molecule type" value="Genomic_DNA"/>
</dbReference>
<name>A0A8R1Y047_ONCVO</name>